<dbReference type="Pfam" id="PF01693">
    <property type="entry name" value="Cauli_VI"/>
    <property type="match status" value="1"/>
</dbReference>
<evidence type="ECO:0000313" key="3">
    <source>
        <dbReference type="Proteomes" id="UP000287166"/>
    </source>
</evidence>
<sequence>MVKLEPDLEEPSPPSRRGVIASVWGWFFGKAEVEPKREEDLLSHCDSRAMLVLAMEGTQFNACWGACLLRTWSVRGLVAAAVGVAPVLVLQVDAAPLIAVLPTGGPTVTVGVVVLAGAAGDVGPPLQTTTPIMGRRWYAVMQGLETGVFEGWTVVQPLIIGVAGSAFEKGPLYEDTWCKFHAVEALDRVQLLTVL</sequence>
<name>A0A401H255_9APHY</name>
<dbReference type="EMBL" id="BFAD01000013">
    <property type="protein sequence ID" value="GBE88473.1"/>
    <property type="molecule type" value="Genomic_DNA"/>
</dbReference>
<dbReference type="InterPro" id="IPR011320">
    <property type="entry name" value="RNase_H1_N"/>
</dbReference>
<protein>
    <recommendedName>
        <fullName evidence="1">Ribonuclease H1 N-terminal domain-containing protein</fullName>
    </recommendedName>
</protein>
<dbReference type="AlphaFoldDB" id="A0A401H255"/>
<dbReference type="SUPFAM" id="SSF55658">
    <property type="entry name" value="L9 N-domain-like"/>
    <property type="match status" value="1"/>
</dbReference>
<dbReference type="Proteomes" id="UP000287166">
    <property type="component" value="Unassembled WGS sequence"/>
</dbReference>
<dbReference type="RefSeq" id="XP_027619386.1">
    <property type="nucleotide sequence ID" value="XM_027763585.1"/>
</dbReference>
<feature type="domain" description="Ribonuclease H1 N-terminal" evidence="1">
    <location>
        <begin position="137"/>
        <end position="169"/>
    </location>
</feature>
<keyword evidence="3" id="KW-1185">Reference proteome</keyword>
<reference evidence="2 3" key="1">
    <citation type="journal article" date="2018" name="Sci. Rep.">
        <title>Genome sequence of the cauliflower mushroom Sparassis crispa (Hanabiratake) and its association with beneficial usage.</title>
        <authorList>
            <person name="Kiyama R."/>
            <person name="Furutani Y."/>
            <person name="Kawaguchi K."/>
            <person name="Nakanishi T."/>
        </authorList>
    </citation>
    <scope>NUCLEOTIDE SEQUENCE [LARGE SCALE GENOMIC DNA]</scope>
</reference>
<evidence type="ECO:0000259" key="1">
    <source>
        <dbReference type="Pfam" id="PF01693"/>
    </source>
</evidence>
<dbReference type="GeneID" id="38785390"/>
<accession>A0A401H255</accession>
<organism evidence="2 3">
    <name type="scientific">Sparassis crispa</name>
    <dbReference type="NCBI Taxonomy" id="139825"/>
    <lineage>
        <taxon>Eukaryota</taxon>
        <taxon>Fungi</taxon>
        <taxon>Dikarya</taxon>
        <taxon>Basidiomycota</taxon>
        <taxon>Agaricomycotina</taxon>
        <taxon>Agaricomycetes</taxon>
        <taxon>Polyporales</taxon>
        <taxon>Sparassidaceae</taxon>
        <taxon>Sparassis</taxon>
    </lineage>
</organism>
<proteinExistence type="predicted"/>
<dbReference type="InterPro" id="IPR009027">
    <property type="entry name" value="Ribosomal_bL9/RNase_H1_N"/>
</dbReference>
<evidence type="ECO:0000313" key="2">
    <source>
        <dbReference type="EMBL" id="GBE88473.1"/>
    </source>
</evidence>
<dbReference type="OrthoDB" id="3270804at2759"/>
<comment type="caution">
    <text evidence="2">The sequence shown here is derived from an EMBL/GenBank/DDBJ whole genome shotgun (WGS) entry which is preliminary data.</text>
</comment>
<gene>
    <name evidence="2" type="ORF">SCP_1302890</name>
</gene>
<dbReference type="InParanoid" id="A0A401H255"/>